<dbReference type="Pfam" id="PF00891">
    <property type="entry name" value="Methyltransf_2"/>
    <property type="match status" value="1"/>
</dbReference>
<sequence length="419" mass="46720">MTRRALEELVDSIAENGEILKQQVRRETNHSFESCLADPCRMDEEASKARLAVIDASKRLVRLVTGPYDLFYDMMSEVFQVGAIRALMNFGIPQLIPLHEPLAAIVLELLSGLGRDPLCRLIRYTASYGFLQEVEPEMFGHTPLSALCVHDPVATRSCMWNLNVTFPVASKIYEGLKVDPTASDNTRCAASVAYASPEKQITNIWDYHRSYPKLELGFQDYVKATTRSAYYSSLHTVRGFDWSSVQTVVDIGGSSGHVSMALAEAHPHLHCIVEDLPDVISAGRETLPPTYADKIEYLAHSFFEPQPVATADCFLLRFILHNWSDEDVCRIIANLSPALRPGVWVVIADIVVPELGSSSGQVEAIVRYMDCRMLALFGGRERTKNDIVALVQGVDRRLVWKFCTQPEGSVASFLAFQCI</sequence>
<feature type="domain" description="O-methyltransferase C-terminal" evidence="5">
    <location>
        <begin position="204"/>
        <end position="392"/>
    </location>
</feature>
<organism evidence="6 7">
    <name type="scientific">Aspergillus indologenus CBS 114.80</name>
    <dbReference type="NCBI Taxonomy" id="1450541"/>
    <lineage>
        <taxon>Eukaryota</taxon>
        <taxon>Fungi</taxon>
        <taxon>Dikarya</taxon>
        <taxon>Ascomycota</taxon>
        <taxon>Pezizomycotina</taxon>
        <taxon>Eurotiomycetes</taxon>
        <taxon>Eurotiomycetidae</taxon>
        <taxon>Eurotiales</taxon>
        <taxon>Aspergillaceae</taxon>
        <taxon>Aspergillus</taxon>
        <taxon>Aspergillus subgen. Circumdati</taxon>
    </lineage>
</organism>
<evidence type="ECO:0000313" key="7">
    <source>
        <dbReference type="Proteomes" id="UP000248817"/>
    </source>
</evidence>
<comment type="similarity">
    <text evidence="4">Belongs to the class I-like SAM-binding methyltransferase superfamily. Cation-independent O-methyltransferase family.</text>
</comment>
<dbReference type="PANTHER" id="PTHR43712:SF5">
    <property type="entry name" value="O-METHYLTRANSFERASE ASQN-RELATED"/>
    <property type="match status" value="1"/>
</dbReference>
<name>A0A2V5IDY2_9EURO</name>
<dbReference type="InterPro" id="IPR029063">
    <property type="entry name" value="SAM-dependent_MTases_sf"/>
</dbReference>
<dbReference type="Gene3D" id="1.10.10.10">
    <property type="entry name" value="Winged helix-like DNA-binding domain superfamily/Winged helix DNA-binding domain"/>
    <property type="match status" value="1"/>
</dbReference>
<evidence type="ECO:0000313" key="6">
    <source>
        <dbReference type="EMBL" id="PYI34965.1"/>
    </source>
</evidence>
<dbReference type="PROSITE" id="PS51683">
    <property type="entry name" value="SAM_OMT_II"/>
    <property type="match status" value="1"/>
</dbReference>
<evidence type="ECO:0000256" key="2">
    <source>
        <dbReference type="ARBA" id="ARBA00022679"/>
    </source>
</evidence>
<dbReference type="InterPro" id="IPR016461">
    <property type="entry name" value="COMT-like"/>
</dbReference>
<keyword evidence="3" id="KW-0949">S-adenosyl-L-methionine</keyword>
<evidence type="ECO:0000256" key="1">
    <source>
        <dbReference type="ARBA" id="ARBA00022603"/>
    </source>
</evidence>
<evidence type="ECO:0000259" key="5">
    <source>
        <dbReference type="Pfam" id="PF00891"/>
    </source>
</evidence>
<protein>
    <submittedName>
        <fullName evidence="6">Putative O-methyltransferase</fullName>
    </submittedName>
</protein>
<dbReference type="SUPFAM" id="SSF53335">
    <property type="entry name" value="S-adenosyl-L-methionine-dependent methyltransferases"/>
    <property type="match status" value="1"/>
</dbReference>
<accession>A0A2V5IDY2</accession>
<dbReference type="InterPro" id="IPR001077">
    <property type="entry name" value="COMT_C"/>
</dbReference>
<dbReference type="Proteomes" id="UP000248817">
    <property type="component" value="Unassembled WGS sequence"/>
</dbReference>
<dbReference type="InterPro" id="IPR036388">
    <property type="entry name" value="WH-like_DNA-bd_sf"/>
</dbReference>
<keyword evidence="7" id="KW-1185">Reference proteome</keyword>
<dbReference type="InterPro" id="IPR036390">
    <property type="entry name" value="WH_DNA-bd_sf"/>
</dbReference>
<keyword evidence="2 6" id="KW-0808">Transferase</keyword>
<dbReference type="EMBL" id="KZ825472">
    <property type="protein sequence ID" value="PYI34965.1"/>
    <property type="molecule type" value="Genomic_DNA"/>
</dbReference>
<dbReference type="GO" id="GO:0032259">
    <property type="term" value="P:methylation"/>
    <property type="evidence" value="ECO:0007669"/>
    <property type="project" value="UniProtKB-KW"/>
</dbReference>
<gene>
    <name evidence="6" type="ORF">BP00DRAFT_492668</name>
</gene>
<dbReference type="GO" id="GO:0044550">
    <property type="term" value="P:secondary metabolite biosynthetic process"/>
    <property type="evidence" value="ECO:0007669"/>
    <property type="project" value="UniProtKB-ARBA"/>
</dbReference>
<evidence type="ECO:0000256" key="3">
    <source>
        <dbReference type="ARBA" id="ARBA00022691"/>
    </source>
</evidence>
<dbReference type="GO" id="GO:0008171">
    <property type="term" value="F:O-methyltransferase activity"/>
    <property type="evidence" value="ECO:0007669"/>
    <property type="project" value="InterPro"/>
</dbReference>
<dbReference type="AlphaFoldDB" id="A0A2V5IDY2"/>
<evidence type="ECO:0000256" key="4">
    <source>
        <dbReference type="ARBA" id="ARBA00038277"/>
    </source>
</evidence>
<keyword evidence="1 6" id="KW-0489">Methyltransferase</keyword>
<reference evidence="6 7" key="1">
    <citation type="submission" date="2018-02" db="EMBL/GenBank/DDBJ databases">
        <title>The genomes of Aspergillus section Nigri reveals drivers in fungal speciation.</title>
        <authorList>
            <consortium name="DOE Joint Genome Institute"/>
            <person name="Vesth T.C."/>
            <person name="Nybo J."/>
            <person name="Theobald S."/>
            <person name="Brandl J."/>
            <person name="Frisvad J.C."/>
            <person name="Nielsen K.F."/>
            <person name="Lyhne E.K."/>
            <person name="Kogle M.E."/>
            <person name="Kuo A."/>
            <person name="Riley R."/>
            <person name="Clum A."/>
            <person name="Nolan M."/>
            <person name="Lipzen A."/>
            <person name="Salamov A."/>
            <person name="Henrissat B."/>
            <person name="Wiebenga A."/>
            <person name="De vries R.P."/>
            <person name="Grigoriev I.V."/>
            <person name="Mortensen U.H."/>
            <person name="Andersen M.R."/>
            <person name="Baker S.E."/>
        </authorList>
    </citation>
    <scope>NUCLEOTIDE SEQUENCE [LARGE SCALE GENOMIC DNA]</scope>
    <source>
        <strain evidence="6 7">CBS 114.80</strain>
    </source>
</reference>
<dbReference type="Gene3D" id="3.40.50.150">
    <property type="entry name" value="Vaccinia Virus protein VP39"/>
    <property type="match status" value="1"/>
</dbReference>
<dbReference type="CDD" id="cd02440">
    <property type="entry name" value="AdoMet_MTases"/>
    <property type="match status" value="1"/>
</dbReference>
<dbReference type="SUPFAM" id="SSF46785">
    <property type="entry name" value="Winged helix' DNA-binding domain"/>
    <property type="match status" value="1"/>
</dbReference>
<dbReference type="PANTHER" id="PTHR43712">
    <property type="entry name" value="PUTATIVE (AFU_ORTHOLOGUE AFUA_4G14580)-RELATED"/>
    <property type="match status" value="1"/>
</dbReference>
<proteinExistence type="inferred from homology"/>